<evidence type="ECO:0000313" key="2">
    <source>
        <dbReference type="Proteomes" id="UP001168821"/>
    </source>
</evidence>
<accession>A0AA38MFG9</accession>
<comment type="caution">
    <text evidence="1">The sequence shown here is derived from an EMBL/GenBank/DDBJ whole genome shotgun (WGS) entry which is preliminary data.</text>
</comment>
<name>A0AA38MFG9_9CUCU</name>
<sequence length="95" mass="11306">MTVSDGENPDNNPPHIATIRHCGLFIRKCQDYRVLFTNHPDDTPTYSQDLSSCRRCRRRIAPRRTCGKLWLENGHCVKGYLICRRRYRRPTHFFI</sequence>
<organism evidence="1 2">
    <name type="scientific">Zophobas morio</name>
    <dbReference type="NCBI Taxonomy" id="2755281"/>
    <lineage>
        <taxon>Eukaryota</taxon>
        <taxon>Metazoa</taxon>
        <taxon>Ecdysozoa</taxon>
        <taxon>Arthropoda</taxon>
        <taxon>Hexapoda</taxon>
        <taxon>Insecta</taxon>
        <taxon>Pterygota</taxon>
        <taxon>Neoptera</taxon>
        <taxon>Endopterygota</taxon>
        <taxon>Coleoptera</taxon>
        <taxon>Polyphaga</taxon>
        <taxon>Cucujiformia</taxon>
        <taxon>Tenebrionidae</taxon>
        <taxon>Zophobas</taxon>
    </lineage>
</organism>
<evidence type="ECO:0000313" key="1">
    <source>
        <dbReference type="EMBL" id="KAJ3654156.1"/>
    </source>
</evidence>
<protein>
    <submittedName>
        <fullName evidence="1">Uncharacterized protein</fullName>
    </submittedName>
</protein>
<keyword evidence="2" id="KW-1185">Reference proteome</keyword>
<gene>
    <name evidence="1" type="ORF">Zmor_013367</name>
</gene>
<proteinExistence type="predicted"/>
<dbReference type="EMBL" id="JALNTZ010000004">
    <property type="protein sequence ID" value="KAJ3654156.1"/>
    <property type="molecule type" value="Genomic_DNA"/>
</dbReference>
<dbReference type="Proteomes" id="UP001168821">
    <property type="component" value="Unassembled WGS sequence"/>
</dbReference>
<reference evidence="1" key="1">
    <citation type="journal article" date="2023" name="G3 (Bethesda)">
        <title>Whole genome assemblies of Zophobas morio and Tenebrio molitor.</title>
        <authorList>
            <person name="Kaur S."/>
            <person name="Stinson S.A."/>
            <person name="diCenzo G.C."/>
        </authorList>
    </citation>
    <scope>NUCLEOTIDE SEQUENCE</scope>
    <source>
        <strain evidence="1">QUZm001</strain>
    </source>
</reference>
<dbReference type="AlphaFoldDB" id="A0AA38MFG9"/>